<feature type="domain" description="SAP" evidence="2">
    <location>
        <begin position="305"/>
        <end position="339"/>
    </location>
</feature>
<dbReference type="InterPro" id="IPR036361">
    <property type="entry name" value="SAP_dom_sf"/>
</dbReference>
<sequence length="347" mass="40159">MYQQLPSQQQQQLQFSLEQEQQQQQQEQEQHPFDLLSSSPLSNATYESFLFDNTNNSINSDNPNDINSVETNNNNCNNNDGVWNFDEFIQFDIEDQNGMLQVPPLSSPPSNNVSRRRSSSVNTPFPNPPLSISHSPVSSIEEASPPQHFDFFMDLDNLVIPSSQSNINNYYNQPPQPSPPPLPQQLPQQQPIQQPQPQQQDPSQLPTNVPTIPKPYQQQDFQEITKNRRRSTSLPPTFHNDQFKKQQVVFAPIQVAADSRPPPPHMLMKPSTPVKIQRLHRHRIQPTNPEQLRATMDKQLQRMNFNDVTVAELKHFLRHYGHSTTGRKVELIERLQEQQRRVEQHHL</sequence>
<feature type="compositionally biased region" description="Low complexity" evidence="1">
    <location>
        <begin position="164"/>
        <end position="173"/>
    </location>
</feature>
<dbReference type="PROSITE" id="PS50800">
    <property type="entry name" value="SAP"/>
    <property type="match status" value="1"/>
</dbReference>
<feature type="region of interest" description="Disordered" evidence="1">
    <location>
        <begin position="1"/>
        <end position="39"/>
    </location>
</feature>
<feature type="region of interest" description="Disordered" evidence="1">
    <location>
        <begin position="99"/>
        <end position="142"/>
    </location>
</feature>
<name>A0A8H7VH52_9FUNG</name>
<comment type="caution">
    <text evidence="3">The sequence shown here is derived from an EMBL/GenBank/DDBJ whole genome shotgun (WGS) entry which is preliminary data.</text>
</comment>
<dbReference type="Gene3D" id="1.10.720.30">
    <property type="entry name" value="SAP domain"/>
    <property type="match status" value="1"/>
</dbReference>
<proteinExistence type="predicted"/>
<keyword evidence="4" id="KW-1185">Reference proteome</keyword>
<feature type="region of interest" description="Disordered" evidence="1">
    <location>
        <begin position="164"/>
        <end position="214"/>
    </location>
</feature>
<dbReference type="EMBL" id="JAEPRB010000424">
    <property type="protein sequence ID" value="KAG2216308.1"/>
    <property type="molecule type" value="Genomic_DNA"/>
</dbReference>
<evidence type="ECO:0000256" key="1">
    <source>
        <dbReference type="SAM" id="MobiDB-lite"/>
    </source>
</evidence>
<feature type="compositionally biased region" description="Low complexity" evidence="1">
    <location>
        <begin position="185"/>
        <end position="206"/>
    </location>
</feature>
<feature type="compositionally biased region" description="Pro residues" evidence="1">
    <location>
        <begin position="174"/>
        <end position="184"/>
    </location>
</feature>
<dbReference type="SMART" id="SM00513">
    <property type="entry name" value="SAP"/>
    <property type="match status" value="1"/>
</dbReference>
<accession>A0A8H7VH52</accession>
<evidence type="ECO:0000259" key="2">
    <source>
        <dbReference type="PROSITE" id="PS50800"/>
    </source>
</evidence>
<feature type="compositionally biased region" description="Low complexity" evidence="1">
    <location>
        <begin position="1"/>
        <end position="27"/>
    </location>
</feature>
<protein>
    <recommendedName>
        <fullName evidence="2">SAP domain-containing protein</fullName>
    </recommendedName>
</protein>
<gene>
    <name evidence="3" type="ORF">INT45_011240</name>
</gene>
<dbReference type="SUPFAM" id="SSF68906">
    <property type="entry name" value="SAP domain"/>
    <property type="match status" value="1"/>
</dbReference>
<reference evidence="3 4" key="1">
    <citation type="submission" date="2020-12" db="EMBL/GenBank/DDBJ databases">
        <title>Metabolic potential, ecology and presence of endohyphal bacteria is reflected in genomic diversity of Mucoromycotina.</title>
        <authorList>
            <person name="Muszewska A."/>
            <person name="Okrasinska A."/>
            <person name="Steczkiewicz K."/>
            <person name="Drgas O."/>
            <person name="Orlowska M."/>
            <person name="Perlinska-Lenart U."/>
            <person name="Aleksandrzak-Piekarczyk T."/>
            <person name="Szatraj K."/>
            <person name="Zielenkiewicz U."/>
            <person name="Pilsyk S."/>
            <person name="Malc E."/>
            <person name="Mieczkowski P."/>
            <person name="Kruszewska J.S."/>
            <person name="Biernat P."/>
            <person name="Pawlowska J."/>
        </authorList>
    </citation>
    <scope>NUCLEOTIDE SEQUENCE [LARGE SCALE GENOMIC DNA]</scope>
    <source>
        <strain evidence="3 4">CBS 142.35</strain>
    </source>
</reference>
<dbReference type="AlphaFoldDB" id="A0A8H7VH52"/>
<dbReference type="Pfam" id="PF02037">
    <property type="entry name" value="SAP"/>
    <property type="match status" value="1"/>
</dbReference>
<evidence type="ECO:0000313" key="3">
    <source>
        <dbReference type="EMBL" id="KAG2216308.1"/>
    </source>
</evidence>
<dbReference type="InterPro" id="IPR003034">
    <property type="entry name" value="SAP_dom"/>
</dbReference>
<dbReference type="OrthoDB" id="445357at2759"/>
<dbReference type="Proteomes" id="UP000646827">
    <property type="component" value="Unassembled WGS sequence"/>
</dbReference>
<evidence type="ECO:0000313" key="4">
    <source>
        <dbReference type="Proteomes" id="UP000646827"/>
    </source>
</evidence>
<organism evidence="3 4">
    <name type="scientific">Circinella minor</name>
    <dbReference type="NCBI Taxonomy" id="1195481"/>
    <lineage>
        <taxon>Eukaryota</taxon>
        <taxon>Fungi</taxon>
        <taxon>Fungi incertae sedis</taxon>
        <taxon>Mucoromycota</taxon>
        <taxon>Mucoromycotina</taxon>
        <taxon>Mucoromycetes</taxon>
        <taxon>Mucorales</taxon>
        <taxon>Lichtheimiaceae</taxon>
        <taxon>Circinella</taxon>
    </lineage>
</organism>
<feature type="compositionally biased region" description="Low complexity" evidence="1">
    <location>
        <begin position="102"/>
        <end position="113"/>
    </location>
</feature>